<protein>
    <submittedName>
        <fullName evidence="1">Uncharacterized protein</fullName>
    </submittedName>
</protein>
<gene>
    <name evidence="1" type="ORF">LCGC14_0370690</name>
</gene>
<proteinExistence type="predicted"/>
<organism evidence="1">
    <name type="scientific">marine sediment metagenome</name>
    <dbReference type="NCBI Taxonomy" id="412755"/>
    <lineage>
        <taxon>unclassified sequences</taxon>
        <taxon>metagenomes</taxon>
        <taxon>ecological metagenomes</taxon>
    </lineage>
</organism>
<comment type="caution">
    <text evidence="1">The sequence shown here is derived from an EMBL/GenBank/DDBJ whole genome shotgun (WGS) entry which is preliminary data.</text>
</comment>
<reference evidence="1" key="1">
    <citation type="journal article" date="2015" name="Nature">
        <title>Complex archaea that bridge the gap between prokaryotes and eukaryotes.</title>
        <authorList>
            <person name="Spang A."/>
            <person name="Saw J.H."/>
            <person name="Jorgensen S.L."/>
            <person name="Zaremba-Niedzwiedzka K."/>
            <person name="Martijn J."/>
            <person name="Lind A.E."/>
            <person name="van Eijk R."/>
            <person name="Schleper C."/>
            <person name="Guy L."/>
            <person name="Ettema T.J."/>
        </authorList>
    </citation>
    <scope>NUCLEOTIDE SEQUENCE</scope>
</reference>
<dbReference type="EMBL" id="LAZR01000296">
    <property type="protein sequence ID" value="KKN76383.1"/>
    <property type="molecule type" value="Genomic_DNA"/>
</dbReference>
<name>A0A0F9WDT1_9ZZZZ</name>
<dbReference type="AlphaFoldDB" id="A0A0F9WDT1"/>
<sequence>MIEEYVKKYMNVDACKAMGKEAFMKAHTGKLRVDISDCWAYIIKHGKTKGTDKEGSKA</sequence>
<evidence type="ECO:0000313" key="1">
    <source>
        <dbReference type="EMBL" id="KKN76383.1"/>
    </source>
</evidence>
<accession>A0A0F9WDT1</accession>